<dbReference type="AlphaFoldDB" id="A0A2P2NTU9"/>
<organism evidence="1">
    <name type="scientific">Rhizophora mucronata</name>
    <name type="common">Asiatic mangrove</name>
    <dbReference type="NCBI Taxonomy" id="61149"/>
    <lineage>
        <taxon>Eukaryota</taxon>
        <taxon>Viridiplantae</taxon>
        <taxon>Streptophyta</taxon>
        <taxon>Embryophyta</taxon>
        <taxon>Tracheophyta</taxon>
        <taxon>Spermatophyta</taxon>
        <taxon>Magnoliopsida</taxon>
        <taxon>eudicotyledons</taxon>
        <taxon>Gunneridae</taxon>
        <taxon>Pentapetalae</taxon>
        <taxon>rosids</taxon>
        <taxon>fabids</taxon>
        <taxon>Malpighiales</taxon>
        <taxon>Rhizophoraceae</taxon>
        <taxon>Rhizophora</taxon>
    </lineage>
</organism>
<accession>A0A2P2NTU9</accession>
<reference evidence="1" key="1">
    <citation type="submission" date="2018-02" db="EMBL/GenBank/DDBJ databases">
        <title>Rhizophora mucronata_Transcriptome.</title>
        <authorList>
            <person name="Meera S.P."/>
            <person name="Sreeshan A."/>
            <person name="Augustine A."/>
        </authorList>
    </citation>
    <scope>NUCLEOTIDE SEQUENCE</scope>
    <source>
        <tissue evidence="1">Leaf</tissue>
    </source>
</reference>
<dbReference type="EMBL" id="GGEC01065327">
    <property type="protein sequence ID" value="MBX45811.1"/>
    <property type="molecule type" value="Transcribed_RNA"/>
</dbReference>
<sequence length="16" mass="1823">MILEKNLSSCLISSER</sequence>
<proteinExistence type="predicted"/>
<name>A0A2P2NTU9_RHIMU</name>
<evidence type="ECO:0000313" key="1">
    <source>
        <dbReference type="EMBL" id="MBX45811.1"/>
    </source>
</evidence>
<protein>
    <submittedName>
        <fullName evidence="1">Uncharacterized protein</fullName>
    </submittedName>
</protein>